<dbReference type="Pfam" id="PF00535">
    <property type="entry name" value="Glycos_transf_2"/>
    <property type="match status" value="1"/>
</dbReference>
<evidence type="ECO:0000259" key="1">
    <source>
        <dbReference type="Pfam" id="PF00535"/>
    </source>
</evidence>
<gene>
    <name evidence="2" type="ORF">R5W23_002034</name>
</gene>
<dbReference type="CDD" id="cd04179">
    <property type="entry name" value="DPM_DPG-synthase_like"/>
    <property type="match status" value="1"/>
</dbReference>
<dbReference type="EMBL" id="JAXBLV010000183">
    <property type="protein sequence ID" value="MDY3560788.1"/>
    <property type="molecule type" value="Genomic_DNA"/>
</dbReference>
<dbReference type="Proteomes" id="UP001272242">
    <property type="component" value="Unassembled WGS sequence"/>
</dbReference>
<keyword evidence="3" id="KW-1185">Reference proteome</keyword>
<evidence type="ECO:0000313" key="3">
    <source>
        <dbReference type="Proteomes" id="UP001272242"/>
    </source>
</evidence>
<organism evidence="2 3">
    <name type="scientific">Gemmata algarum</name>
    <dbReference type="NCBI Taxonomy" id="2975278"/>
    <lineage>
        <taxon>Bacteria</taxon>
        <taxon>Pseudomonadati</taxon>
        <taxon>Planctomycetota</taxon>
        <taxon>Planctomycetia</taxon>
        <taxon>Gemmatales</taxon>
        <taxon>Gemmataceae</taxon>
        <taxon>Gemmata</taxon>
    </lineage>
</organism>
<proteinExistence type="predicted"/>
<dbReference type="SUPFAM" id="SSF53448">
    <property type="entry name" value="Nucleotide-diphospho-sugar transferases"/>
    <property type="match status" value="1"/>
</dbReference>
<protein>
    <submittedName>
        <fullName evidence="2">Glycosyltransferase family 2 protein</fullName>
    </submittedName>
</protein>
<dbReference type="PANTHER" id="PTHR48090:SF7">
    <property type="entry name" value="RFBJ PROTEIN"/>
    <property type="match status" value="1"/>
</dbReference>
<feature type="domain" description="Glycosyltransferase 2-like" evidence="1">
    <location>
        <begin position="27"/>
        <end position="181"/>
    </location>
</feature>
<dbReference type="InterPro" id="IPR001173">
    <property type="entry name" value="Glyco_trans_2-like"/>
</dbReference>
<dbReference type="InterPro" id="IPR029044">
    <property type="entry name" value="Nucleotide-diphossugar_trans"/>
</dbReference>
<dbReference type="PANTHER" id="PTHR48090">
    <property type="entry name" value="UNDECAPRENYL-PHOSPHATE 4-DEOXY-4-FORMAMIDO-L-ARABINOSE TRANSFERASE-RELATED"/>
    <property type="match status" value="1"/>
</dbReference>
<sequence length="256" mass="29098">MATTELLPRPTAAPTAPAARRACSVTLVVPTLNEIVGMKAIMPRIRAAWVDQVIVLDGGSTDGTVEWAWENGYEVHVQSEPGIRHAYREVLPKVRGDVIVTFSPDGNSVPELLPELIAKIDEGYDMVIASRYKPPAKSADDDLVTAFGNWLFTRTVNLLHGGRYTDAMVIYRAYRTRIIRELELDQDRWYRTPEWLFRTRISWEPLLSARAARRGLKVAEIPGDEPPRLGGERKLQVLKWGAAYYFQFVRDVFCWR</sequence>
<evidence type="ECO:0000313" key="2">
    <source>
        <dbReference type="EMBL" id="MDY3560788.1"/>
    </source>
</evidence>
<dbReference type="RefSeq" id="WP_320687314.1">
    <property type="nucleotide sequence ID" value="NZ_JAXBLV010000183.1"/>
</dbReference>
<name>A0ABU5F3R1_9BACT</name>
<comment type="caution">
    <text evidence="2">The sequence shown here is derived from an EMBL/GenBank/DDBJ whole genome shotgun (WGS) entry which is preliminary data.</text>
</comment>
<dbReference type="Gene3D" id="3.90.550.10">
    <property type="entry name" value="Spore Coat Polysaccharide Biosynthesis Protein SpsA, Chain A"/>
    <property type="match status" value="1"/>
</dbReference>
<accession>A0ABU5F3R1</accession>
<dbReference type="InterPro" id="IPR050256">
    <property type="entry name" value="Glycosyltransferase_2"/>
</dbReference>
<reference evidence="3" key="1">
    <citation type="journal article" date="2023" name="Mar. Drugs">
        <title>Gemmata algarum, a Novel Planctomycete Isolated from an Algal Mat, Displays Antimicrobial Activity.</title>
        <authorList>
            <person name="Kumar G."/>
            <person name="Kallscheuer N."/>
            <person name="Kashif M."/>
            <person name="Ahamad S."/>
            <person name="Jagadeeshwari U."/>
            <person name="Pannikurungottu S."/>
            <person name="Haufschild T."/>
            <person name="Kabuu M."/>
            <person name="Sasikala C."/>
            <person name="Jogler C."/>
            <person name="Ramana C."/>
        </authorList>
    </citation>
    <scope>NUCLEOTIDE SEQUENCE [LARGE SCALE GENOMIC DNA]</scope>
    <source>
        <strain evidence="3">JC673</strain>
    </source>
</reference>